<evidence type="ECO:0000256" key="2">
    <source>
        <dbReference type="SAM" id="SignalP"/>
    </source>
</evidence>
<reference evidence="4 5" key="1">
    <citation type="submission" date="2019-03" db="EMBL/GenBank/DDBJ databases">
        <title>Sapientia aquatica gen. nov., sp. nov., isolated from a crater lake.</title>
        <authorList>
            <person name="Felfoldi T."/>
            <person name="Szabo A."/>
            <person name="Toth E."/>
            <person name="Schumann P."/>
            <person name="Keki Z."/>
            <person name="Marialigeti K."/>
            <person name="Mathe I."/>
        </authorList>
    </citation>
    <scope>NUCLEOTIDE SEQUENCE [LARGE SCALE GENOMIC DNA]</scope>
    <source>
        <strain evidence="4 5">SA-152</strain>
    </source>
</reference>
<evidence type="ECO:0000313" key="4">
    <source>
        <dbReference type="EMBL" id="TDK67230.1"/>
    </source>
</evidence>
<accession>A0A4R5W3G0</accession>
<dbReference type="PANTHER" id="PTHR35936">
    <property type="entry name" value="MEMBRANE-BOUND LYTIC MUREIN TRANSGLYCOSYLASE F"/>
    <property type="match status" value="1"/>
</dbReference>
<dbReference type="OrthoDB" id="8779113at2"/>
<proteinExistence type="predicted"/>
<dbReference type="RefSeq" id="WP_133326276.1">
    <property type="nucleotide sequence ID" value="NZ_SMYL01000002.1"/>
</dbReference>
<feature type="chain" id="PRO_5020186175" evidence="2">
    <location>
        <begin position="25"/>
        <end position="262"/>
    </location>
</feature>
<dbReference type="SUPFAM" id="SSF53850">
    <property type="entry name" value="Periplasmic binding protein-like II"/>
    <property type="match status" value="1"/>
</dbReference>
<name>A0A4R5W3G0_9BURK</name>
<dbReference type="AlphaFoldDB" id="A0A4R5W3G0"/>
<evidence type="ECO:0000313" key="5">
    <source>
        <dbReference type="Proteomes" id="UP000294829"/>
    </source>
</evidence>
<dbReference type="Gene3D" id="3.40.190.10">
    <property type="entry name" value="Periplasmic binding protein-like II"/>
    <property type="match status" value="2"/>
</dbReference>
<feature type="signal peptide" evidence="2">
    <location>
        <begin position="1"/>
        <end position="24"/>
    </location>
</feature>
<evidence type="ECO:0000256" key="1">
    <source>
        <dbReference type="ARBA" id="ARBA00022729"/>
    </source>
</evidence>
<evidence type="ECO:0000259" key="3">
    <source>
        <dbReference type="Pfam" id="PF00497"/>
    </source>
</evidence>
<dbReference type="EMBL" id="SMYL01000002">
    <property type="protein sequence ID" value="TDK67230.1"/>
    <property type="molecule type" value="Genomic_DNA"/>
</dbReference>
<keyword evidence="5" id="KW-1185">Reference proteome</keyword>
<feature type="domain" description="Solute-binding protein family 3/N-terminal" evidence="3">
    <location>
        <begin position="53"/>
        <end position="250"/>
    </location>
</feature>
<protein>
    <submittedName>
        <fullName evidence="4">Transporter substrate-binding domain-containing protein</fullName>
    </submittedName>
</protein>
<dbReference type="Pfam" id="PF00497">
    <property type="entry name" value="SBP_bac_3"/>
    <property type="match status" value="1"/>
</dbReference>
<dbReference type="Proteomes" id="UP000294829">
    <property type="component" value="Unassembled WGS sequence"/>
</dbReference>
<dbReference type="InterPro" id="IPR001638">
    <property type="entry name" value="Solute-binding_3/MltF_N"/>
</dbReference>
<gene>
    <name evidence="4" type="ORF">E2I14_05565</name>
</gene>
<organism evidence="4 5">
    <name type="scientific">Sapientia aquatica</name>
    <dbReference type="NCBI Taxonomy" id="1549640"/>
    <lineage>
        <taxon>Bacteria</taxon>
        <taxon>Pseudomonadati</taxon>
        <taxon>Pseudomonadota</taxon>
        <taxon>Betaproteobacteria</taxon>
        <taxon>Burkholderiales</taxon>
        <taxon>Oxalobacteraceae</taxon>
        <taxon>Sapientia</taxon>
    </lineage>
</organism>
<keyword evidence="1 2" id="KW-0732">Signal</keyword>
<comment type="caution">
    <text evidence="4">The sequence shown here is derived from an EMBL/GenBank/DDBJ whole genome shotgun (WGS) entry which is preliminary data.</text>
</comment>
<dbReference type="PANTHER" id="PTHR35936:SF25">
    <property type="entry name" value="ABC TRANSPORTER SUBSTRATE-BINDING PROTEIN"/>
    <property type="match status" value="1"/>
</dbReference>
<sequence>MMRLVTKMLAVCLLLVLRVSHAQAVDPIRVCGDPNPVDWMTPEQRKDHYQTYRISGISIEIVKATFKVMGRSGTFIGSLPWNRCLSEVENGNVEFAMGAYFNEARSEIFDYSIHYNTLTPQIFYLKSKPVIAADLSELRHYRGCGLIGSSYSHYGLKEDELDLATGYDSLLRRLRAGRCDYFLEELEVISNFKKIGKNILAEPDIDHINAPWASAPSRYLITGKGRNSKLLEQVNHALEAVIKSGTAKKIWDVQIQNVPYKP</sequence>